<evidence type="ECO:0000256" key="4">
    <source>
        <dbReference type="SAM" id="SignalP"/>
    </source>
</evidence>
<dbReference type="PANTHER" id="PTHR10009">
    <property type="entry name" value="PROTEIN YELLOW-RELATED"/>
    <property type="match status" value="1"/>
</dbReference>
<evidence type="ECO:0000256" key="2">
    <source>
        <dbReference type="ARBA" id="ARBA00009127"/>
    </source>
</evidence>
<dbReference type="PANTHER" id="PTHR10009:SF18">
    <property type="entry name" value="PROTEIN YELLOW-LIKE PROTEIN"/>
    <property type="match status" value="1"/>
</dbReference>
<dbReference type="Gene3D" id="2.120.10.30">
    <property type="entry name" value="TolB, C-terminal domain"/>
    <property type="match status" value="1"/>
</dbReference>
<keyword evidence="3" id="KW-0964">Secreted</keyword>
<evidence type="ECO:0008006" key="7">
    <source>
        <dbReference type="Google" id="ProtNLM"/>
    </source>
</evidence>
<comment type="subcellular location">
    <subcellularLocation>
        <location evidence="1">Secreted</location>
    </subcellularLocation>
</comment>
<dbReference type="GO" id="GO:0005576">
    <property type="term" value="C:extracellular region"/>
    <property type="evidence" value="ECO:0007669"/>
    <property type="project" value="UniProtKB-SubCell"/>
</dbReference>
<evidence type="ECO:0000256" key="3">
    <source>
        <dbReference type="ARBA" id="ARBA00022525"/>
    </source>
</evidence>
<evidence type="ECO:0000256" key="1">
    <source>
        <dbReference type="ARBA" id="ARBA00004613"/>
    </source>
</evidence>
<dbReference type="Proteomes" id="UP000745764">
    <property type="component" value="Unassembled WGS sequence"/>
</dbReference>
<dbReference type="Pfam" id="PF03022">
    <property type="entry name" value="MRJP"/>
    <property type="match status" value="1"/>
</dbReference>
<feature type="signal peptide" evidence="4">
    <location>
        <begin position="1"/>
        <end position="16"/>
    </location>
</feature>
<protein>
    <recommendedName>
        <fullName evidence="7">Major royal jelly protein</fullName>
    </recommendedName>
</protein>
<evidence type="ECO:0000313" key="5">
    <source>
        <dbReference type="EMBL" id="CAD0110421.1"/>
    </source>
</evidence>
<dbReference type="SUPFAM" id="SSF101898">
    <property type="entry name" value="NHL repeat"/>
    <property type="match status" value="1"/>
</dbReference>
<proteinExistence type="inferred from homology"/>
<comment type="similarity">
    <text evidence="2">Belongs to the major royal jelly protein family.</text>
</comment>
<dbReference type="AlphaFoldDB" id="A0A9N8PRU1"/>
<reference evidence="5" key="1">
    <citation type="submission" date="2020-06" db="EMBL/GenBank/DDBJ databases">
        <authorList>
            <person name="Onetto C."/>
        </authorList>
    </citation>
    <scope>NUCLEOTIDE SEQUENCE</scope>
</reference>
<accession>A0A9N8PRU1</accession>
<comment type="caution">
    <text evidence="5">The sequence shown here is derived from an EMBL/GenBank/DDBJ whole genome shotgun (WGS) entry which is preliminary data.</text>
</comment>
<organism evidence="5 6">
    <name type="scientific">Aureobasidium uvarum</name>
    <dbReference type="NCBI Taxonomy" id="2773716"/>
    <lineage>
        <taxon>Eukaryota</taxon>
        <taxon>Fungi</taxon>
        <taxon>Dikarya</taxon>
        <taxon>Ascomycota</taxon>
        <taxon>Pezizomycotina</taxon>
        <taxon>Dothideomycetes</taxon>
        <taxon>Dothideomycetidae</taxon>
        <taxon>Dothideales</taxon>
        <taxon>Saccotheciaceae</taxon>
        <taxon>Aureobasidium</taxon>
    </lineage>
</organism>
<dbReference type="EMBL" id="CAINUL010000006">
    <property type="protein sequence ID" value="CAD0110421.1"/>
    <property type="molecule type" value="Genomic_DNA"/>
</dbReference>
<keyword evidence="6" id="KW-1185">Reference proteome</keyword>
<gene>
    <name evidence="5" type="ORF">AWRI4620_LOCUS4676</name>
</gene>
<keyword evidence="4" id="KW-0732">Signal</keyword>
<evidence type="ECO:0000313" key="6">
    <source>
        <dbReference type="Proteomes" id="UP000745764"/>
    </source>
</evidence>
<dbReference type="InterPro" id="IPR011042">
    <property type="entry name" value="6-blade_b-propeller_TolB-like"/>
</dbReference>
<name>A0A9N8PRU1_9PEZI</name>
<dbReference type="OrthoDB" id="7776143at2759"/>
<sequence>MKFLSSLSLLAAGALAQQVTFQNSSSTILRVDNGTYGPEIEEYHYYYDQWPIGVYEFPSFSPSILISSRIGLAVSSTGRFFVSYTRGDYEYTVGEVVNKTAEKPYPSQALQLPLDSLNTTWNGIAFGSGNSSAFVSVQALYITPQTATRPETLWILDTGRPTVHNAAGDPSMPYAQPGGPKLMAISLANDTIYKTYTFPSTVHYPDSYLNDLRFDLRANVSGTSGEGIAYLVDSSNEGRNAFIMVDLKTGESWRRLNQDHSVLRVPNDVPTYFGKPFYFRQLGMPISWQQEGLDGLQLSTDGKTAYYSPLTSKTLYSIPTANLRERDSNPLAEIWAHSNVSSKGQRGGDANGFEGDSSGKIYQLMPEQNAVYYFDPSDGQTHGFLRDPRILWPDGATVGADGYIYLNINQLPFQPDWNFGVDGRVHPGAVLRAKLPDGAVKVNTLY</sequence>
<dbReference type="InterPro" id="IPR017996">
    <property type="entry name" value="MRJP/yellow-related"/>
</dbReference>
<feature type="chain" id="PRO_5040220947" description="Major royal jelly protein" evidence="4">
    <location>
        <begin position="17"/>
        <end position="446"/>
    </location>
</feature>